<evidence type="ECO:0000256" key="3">
    <source>
        <dbReference type="ARBA" id="ARBA00022692"/>
    </source>
</evidence>
<dbReference type="Gene3D" id="1.20.81.30">
    <property type="entry name" value="Type II secretion system (T2SS), domain F"/>
    <property type="match status" value="1"/>
</dbReference>
<feature type="domain" description="Type II secretion system protein GspF" evidence="8">
    <location>
        <begin position="161"/>
        <end position="285"/>
    </location>
</feature>
<evidence type="ECO:0000256" key="7">
    <source>
        <dbReference type="SAM" id="Phobius"/>
    </source>
</evidence>
<name>A0A8J3GGR2_9HYPH</name>
<dbReference type="InterPro" id="IPR018076">
    <property type="entry name" value="T2SS_GspF_dom"/>
</dbReference>
<evidence type="ECO:0000256" key="1">
    <source>
        <dbReference type="ARBA" id="ARBA00004651"/>
    </source>
</evidence>
<evidence type="ECO:0000259" key="8">
    <source>
        <dbReference type="Pfam" id="PF00482"/>
    </source>
</evidence>
<evidence type="ECO:0000256" key="5">
    <source>
        <dbReference type="ARBA" id="ARBA00023136"/>
    </source>
</evidence>
<keyword evidence="2" id="KW-1003">Cell membrane</keyword>
<evidence type="ECO:0000256" key="2">
    <source>
        <dbReference type="ARBA" id="ARBA00022475"/>
    </source>
</evidence>
<feature type="transmembrane region" description="Helical" evidence="7">
    <location>
        <begin position="101"/>
        <end position="119"/>
    </location>
</feature>
<accession>A0A8J3GGR2</accession>
<organism evidence="9 10">
    <name type="scientific">Limoniibacter endophyticus</name>
    <dbReference type="NCBI Taxonomy" id="1565040"/>
    <lineage>
        <taxon>Bacteria</taxon>
        <taxon>Pseudomonadati</taxon>
        <taxon>Pseudomonadota</taxon>
        <taxon>Alphaproteobacteria</taxon>
        <taxon>Hyphomicrobiales</taxon>
        <taxon>Bartonellaceae</taxon>
        <taxon>Limoniibacter</taxon>
    </lineage>
</organism>
<dbReference type="Proteomes" id="UP000641137">
    <property type="component" value="Unassembled WGS sequence"/>
</dbReference>
<dbReference type="PANTHER" id="PTHR35007:SF1">
    <property type="entry name" value="PILUS ASSEMBLY PROTEIN"/>
    <property type="match status" value="1"/>
</dbReference>
<evidence type="ECO:0000256" key="4">
    <source>
        <dbReference type="ARBA" id="ARBA00022989"/>
    </source>
</evidence>
<dbReference type="EMBL" id="BMZO01000003">
    <property type="protein sequence ID" value="GHC67165.1"/>
    <property type="molecule type" value="Genomic_DNA"/>
</dbReference>
<dbReference type="InterPro" id="IPR042094">
    <property type="entry name" value="T2SS_GspF_sf"/>
</dbReference>
<comment type="subcellular location">
    <subcellularLocation>
        <location evidence="1">Cell membrane</location>
        <topology evidence="1">Multi-pass membrane protein</topology>
    </subcellularLocation>
</comment>
<comment type="caution">
    <text evidence="9">The sequence shown here is derived from an EMBL/GenBank/DDBJ whole genome shotgun (WGS) entry which is preliminary data.</text>
</comment>
<feature type="transmembrane region" description="Helical" evidence="7">
    <location>
        <begin position="125"/>
        <end position="142"/>
    </location>
</feature>
<keyword evidence="5 7" id="KW-0472">Membrane</keyword>
<reference evidence="9" key="2">
    <citation type="submission" date="2020-09" db="EMBL/GenBank/DDBJ databases">
        <authorList>
            <person name="Sun Q."/>
            <person name="Kim S."/>
        </authorList>
    </citation>
    <scope>NUCLEOTIDE SEQUENCE</scope>
    <source>
        <strain evidence="9">KCTC 42097</strain>
    </source>
</reference>
<evidence type="ECO:0000313" key="9">
    <source>
        <dbReference type="EMBL" id="GHC67165.1"/>
    </source>
</evidence>
<dbReference type="AlphaFoldDB" id="A0A8J3GGR2"/>
<dbReference type="GO" id="GO:0005886">
    <property type="term" value="C:plasma membrane"/>
    <property type="evidence" value="ECO:0007669"/>
    <property type="project" value="UniProtKB-SubCell"/>
</dbReference>
<keyword evidence="10" id="KW-1185">Reference proteome</keyword>
<protein>
    <submittedName>
        <fullName evidence="9">Pilus assembly protein</fullName>
    </submittedName>
</protein>
<keyword evidence="4 7" id="KW-1133">Transmembrane helix</keyword>
<feature type="region of interest" description="Disordered" evidence="6">
    <location>
        <begin position="37"/>
        <end position="73"/>
    </location>
</feature>
<gene>
    <name evidence="9" type="ORF">GCM10010136_10970</name>
</gene>
<dbReference type="PANTHER" id="PTHR35007">
    <property type="entry name" value="INTEGRAL MEMBRANE PROTEIN-RELATED"/>
    <property type="match status" value="1"/>
</dbReference>
<feature type="transmembrane region" description="Helical" evidence="7">
    <location>
        <begin position="269"/>
        <end position="289"/>
    </location>
</feature>
<dbReference type="RefSeq" id="WP_189488735.1">
    <property type="nucleotide sequence ID" value="NZ_BMZO01000003.1"/>
</dbReference>
<evidence type="ECO:0000313" key="10">
    <source>
        <dbReference type="Proteomes" id="UP000641137"/>
    </source>
</evidence>
<proteinExistence type="predicted"/>
<keyword evidence="3 7" id="KW-0812">Transmembrane</keyword>
<feature type="transmembrane region" description="Helical" evidence="7">
    <location>
        <begin position="301"/>
        <end position="320"/>
    </location>
</feature>
<reference evidence="9" key="1">
    <citation type="journal article" date="2014" name="Int. J. Syst. Evol. Microbiol.">
        <title>Complete genome sequence of Corynebacterium casei LMG S-19264T (=DSM 44701T), isolated from a smear-ripened cheese.</title>
        <authorList>
            <consortium name="US DOE Joint Genome Institute (JGI-PGF)"/>
            <person name="Walter F."/>
            <person name="Albersmeier A."/>
            <person name="Kalinowski J."/>
            <person name="Ruckert C."/>
        </authorList>
    </citation>
    <scope>NUCLEOTIDE SEQUENCE</scope>
    <source>
        <strain evidence="9">KCTC 42097</strain>
    </source>
</reference>
<dbReference type="Pfam" id="PF00482">
    <property type="entry name" value="T2SSF"/>
    <property type="match status" value="1"/>
</dbReference>
<sequence length="328" mass="36125">MTTLLFVLLTAFAVACVAYAVLLPSLQKEAAIEKRMQSSGLRSRDKSGRQTLDKSKESERRKKNVQETLKDLEQRQNVDKQKPPLKVQIRQAGLDVDVRKFYMFSILAGCALALIAFVLRAPLYAVGGALIVGSLGVPRWYLKRRVKKRIKAFLNEFPNALEIIVRAVRSGLPINDGVRLIAVEAKEPVKTEFRRIVEAQQMGMPLPEAALKMSETIPCPEANFFGIVLQIQQQAGGSLSEALGNLAKVLRERKKMLAKVQAMSMEAKASGGIIGSLPILVGLAVYVMTPDYLMPLFTTTTGNLILAGAATWMGIGIFVMRAMMDFEV</sequence>
<feature type="transmembrane region" description="Helical" evidence="7">
    <location>
        <begin position="6"/>
        <end position="26"/>
    </location>
</feature>
<evidence type="ECO:0000256" key="6">
    <source>
        <dbReference type="SAM" id="MobiDB-lite"/>
    </source>
</evidence>